<feature type="transmembrane region" description="Helical" evidence="6">
    <location>
        <begin position="68"/>
        <end position="92"/>
    </location>
</feature>
<dbReference type="InterPro" id="IPR026022">
    <property type="entry name" value="PhoU_dom"/>
</dbReference>
<evidence type="ECO:0000259" key="7">
    <source>
        <dbReference type="Pfam" id="PF01895"/>
    </source>
</evidence>
<sequence length="547" mass="58938">MTATQVIVSLLGIVALLLWGVGLVSAGVMSGFGPSLRQTLATRLDNRLAAIVGGTLVTMALQSSTATAMMVTSFTAGGLVALVPALSVMLGANLGTALIVQALSFDLGLVYPLLIFTGYVLQRRRANPRLSEVGRILLGLGVILLSLELLSALVVPLEDAPDVRQVMTLIVQDPVLAMLLAMLFTVLAHSSVGAILFIMSLAQIGILSAPSTIAMVAGANIGSAINPLIAASGGDRSHLRLPVGNLANRLAGGVMTMLLLAPISAAAERFGVPAQRLAPDFHLVFNLVMALVSVPLLPAAARLLTRLFPEDARPEDAGRPLYLDTASLDRPKVALANAAREVLRMADIAEAMLDGSRKVFRDADPIALSLIRRTDDEIDRLYGAVRRYLSRISQSDLTEADKRRLFEILDFAVNIEHVGDIVDANLMAIAAQRIDDRQILNEEEMVRIGEMHERLIAHLRLAVSVLIDGDATSARQLVAEKERFRDYERAANEEQFRQILSGQLPEGQSANRYLDVVRDLKRIEAHIAATVYPLLERTGDLKSSRLA</sequence>
<dbReference type="GO" id="GO:0005886">
    <property type="term" value="C:plasma membrane"/>
    <property type="evidence" value="ECO:0007669"/>
    <property type="project" value="UniProtKB-SubCell"/>
</dbReference>
<comment type="caution">
    <text evidence="8">The sequence shown here is derived from an EMBL/GenBank/DDBJ whole genome shotgun (WGS) entry which is preliminary data.</text>
</comment>
<dbReference type="PANTHER" id="PTHR10010">
    <property type="entry name" value="SOLUTE CARRIER FAMILY 34 SODIUM PHOSPHATE , MEMBER 2-RELATED"/>
    <property type="match status" value="1"/>
</dbReference>
<organism evidence="8 9">
    <name type="scientific">Aureimonas altamirensis</name>
    <dbReference type="NCBI Taxonomy" id="370622"/>
    <lineage>
        <taxon>Bacteria</taxon>
        <taxon>Pseudomonadati</taxon>
        <taxon>Pseudomonadota</taxon>
        <taxon>Alphaproteobacteria</taxon>
        <taxon>Hyphomicrobiales</taxon>
        <taxon>Aurantimonadaceae</taxon>
        <taxon>Aureimonas</taxon>
    </lineage>
</organism>
<name>A0A0B1Q5T6_9HYPH</name>
<dbReference type="AlphaFoldDB" id="A0A0B1Q5T6"/>
<dbReference type="STRING" id="370622.LA66_12560"/>
<feature type="domain" description="PhoU" evidence="7">
    <location>
        <begin position="342"/>
        <end position="421"/>
    </location>
</feature>
<dbReference type="GO" id="GO:0044341">
    <property type="term" value="P:sodium-dependent phosphate transport"/>
    <property type="evidence" value="ECO:0007669"/>
    <property type="project" value="InterPro"/>
</dbReference>
<dbReference type="Gene3D" id="1.20.58.220">
    <property type="entry name" value="Phosphate transport system protein phou homolog 2, domain 2"/>
    <property type="match status" value="1"/>
</dbReference>
<evidence type="ECO:0000256" key="1">
    <source>
        <dbReference type="ARBA" id="ARBA00004651"/>
    </source>
</evidence>
<dbReference type="Pfam" id="PF01895">
    <property type="entry name" value="PhoU"/>
    <property type="match status" value="2"/>
</dbReference>
<keyword evidence="2" id="KW-1003">Cell membrane</keyword>
<accession>A0A0B1Q5T6</accession>
<feature type="transmembrane region" description="Helical" evidence="6">
    <location>
        <begin position="6"/>
        <end position="28"/>
    </location>
</feature>
<evidence type="ECO:0000256" key="2">
    <source>
        <dbReference type="ARBA" id="ARBA00022475"/>
    </source>
</evidence>
<feature type="domain" description="PhoU" evidence="7">
    <location>
        <begin position="449"/>
        <end position="527"/>
    </location>
</feature>
<dbReference type="Pfam" id="PF02690">
    <property type="entry name" value="Na_Pi_cotrans"/>
    <property type="match status" value="2"/>
</dbReference>
<evidence type="ECO:0000256" key="5">
    <source>
        <dbReference type="ARBA" id="ARBA00023136"/>
    </source>
</evidence>
<dbReference type="GO" id="GO:0005436">
    <property type="term" value="F:sodium:phosphate symporter activity"/>
    <property type="evidence" value="ECO:0007669"/>
    <property type="project" value="InterPro"/>
</dbReference>
<evidence type="ECO:0000256" key="4">
    <source>
        <dbReference type="ARBA" id="ARBA00022989"/>
    </source>
</evidence>
<evidence type="ECO:0000313" key="9">
    <source>
        <dbReference type="Proteomes" id="UP000030826"/>
    </source>
</evidence>
<dbReference type="RefSeq" id="WP_039193593.1">
    <property type="nucleotide sequence ID" value="NZ_JRFJ01000003.1"/>
</dbReference>
<evidence type="ECO:0000256" key="3">
    <source>
        <dbReference type="ARBA" id="ARBA00022692"/>
    </source>
</evidence>
<feature type="transmembrane region" description="Helical" evidence="6">
    <location>
        <begin position="98"/>
        <end position="121"/>
    </location>
</feature>
<dbReference type="PANTHER" id="PTHR10010:SF46">
    <property type="entry name" value="SODIUM-DEPENDENT PHOSPHATE TRANSPORT PROTEIN 2B"/>
    <property type="match status" value="1"/>
</dbReference>
<reference evidence="8 9" key="1">
    <citation type="submission" date="2014-09" db="EMBL/GenBank/DDBJ databases">
        <title>Isolation and characterization of Aurantimonas altamirensis ON-56566 from clinical sample following a dog bite.</title>
        <authorList>
            <person name="Eshaghi A."/>
            <person name="Li A."/>
            <person name="Shahinas D."/>
            <person name="Bahn P."/>
            <person name="Kus J.V."/>
            <person name="Patel S.N."/>
        </authorList>
    </citation>
    <scope>NUCLEOTIDE SEQUENCE [LARGE SCALE GENOMIC DNA]</scope>
    <source>
        <strain evidence="8 9">ON-56566</strain>
    </source>
</reference>
<feature type="transmembrane region" description="Helical" evidence="6">
    <location>
        <begin position="211"/>
        <end position="230"/>
    </location>
</feature>
<keyword evidence="5 6" id="KW-0472">Membrane</keyword>
<proteinExistence type="predicted"/>
<feature type="transmembrane region" description="Helical" evidence="6">
    <location>
        <begin position="250"/>
        <end position="271"/>
    </location>
</feature>
<feature type="transmembrane region" description="Helical" evidence="6">
    <location>
        <begin position="175"/>
        <end position="199"/>
    </location>
</feature>
<dbReference type="EMBL" id="JRFJ01000003">
    <property type="protein sequence ID" value="KHJ54287.1"/>
    <property type="molecule type" value="Genomic_DNA"/>
</dbReference>
<evidence type="ECO:0000256" key="6">
    <source>
        <dbReference type="SAM" id="Phobius"/>
    </source>
</evidence>
<keyword evidence="4 6" id="KW-1133">Transmembrane helix</keyword>
<dbReference type="NCBIfam" id="NF037997">
    <property type="entry name" value="Na_Pi_symport"/>
    <property type="match status" value="1"/>
</dbReference>
<feature type="transmembrane region" description="Helical" evidence="6">
    <location>
        <begin position="283"/>
        <end position="304"/>
    </location>
</feature>
<dbReference type="Proteomes" id="UP000030826">
    <property type="component" value="Unassembled WGS sequence"/>
</dbReference>
<dbReference type="InterPro" id="IPR003841">
    <property type="entry name" value="Na/Pi_transpt"/>
</dbReference>
<evidence type="ECO:0000313" key="8">
    <source>
        <dbReference type="EMBL" id="KHJ54287.1"/>
    </source>
</evidence>
<dbReference type="SUPFAM" id="SSF109755">
    <property type="entry name" value="PhoU-like"/>
    <property type="match status" value="1"/>
</dbReference>
<protein>
    <submittedName>
        <fullName evidence="8">Na/Pi cotransporter</fullName>
    </submittedName>
</protein>
<feature type="transmembrane region" description="Helical" evidence="6">
    <location>
        <begin position="133"/>
        <end position="155"/>
    </location>
</feature>
<comment type="subcellular location">
    <subcellularLocation>
        <location evidence="1">Cell membrane</location>
        <topology evidence="1">Multi-pass membrane protein</topology>
    </subcellularLocation>
</comment>
<keyword evidence="3 6" id="KW-0812">Transmembrane</keyword>
<dbReference type="InterPro" id="IPR038078">
    <property type="entry name" value="PhoU-like_sf"/>
</dbReference>
<dbReference type="OrthoDB" id="5778511at2"/>
<gene>
    <name evidence="8" type="ORF">LA66_12560</name>
</gene>